<evidence type="ECO:0000313" key="2">
    <source>
        <dbReference type="Proteomes" id="UP000199408"/>
    </source>
</evidence>
<reference evidence="2" key="1">
    <citation type="submission" date="2016-06" db="EMBL/GenBank/DDBJ databases">
        <authorList>
            <person name="Varghese N."/>
        </authorList>
    </citation>
    <scope>NUCLEOTIDE SEQUENCE [LARGE SCALE GENOMIC DNA]</scope>
    <source>
        <strain evidence="2">DSM 43171</strain>
    </source>
</reference>
<name>A0A1C5HP80_9ACTN</name>
<evidence type="ECO:0000313" key="1">
    <source>
        <dbReference type="EMBL" id="SCG47717.1"/>
    </source>
</evidence>
<keyword evidence="2" id="KW-1185">Reference proteome</keyword>
<proteinExistence type="predicted"/>
<gene>
    <name evidence="1" type="ORF">GA0070560_105154</name>
</gene>
<organism evidence="1 2">
    <name type="scientific">Micromonospora halophytica</name>
    <dbReference type="NCBI Taxonomy" id="47864"/>
    <lineage>
        <taxon>Bacteria</taxon>
        <taxon>Bacillati</taxon>
        <taxon>Actinomycetota</taxon>
        <taxon>Actinomycetes</taxon>
        <taxon>Micromonosporales</taxon>
        <taxon>Micromonosporaceae</taxon>
        <taxon>Micromonospora</taxon>
    </lineage>
</organism>
<dbReference type="AlphaFoldDB" id="A0A1C5HP80"/>
<protein>
    <submittedName>
        <fullName evidence="1">Uncharacterized protein</fullName>
    </submittedName>
</protein>
<sequence length="72" mass="8014">MPTPTTILCKIDERGANICLRGVQLPRPVSGKPEQGRLQDILGLTGVWHEQPREPQQSITVDLHELSEGLLF</sequence>
<dbReference type="EMBL" id="FMDN01000005">
    <property type="protein sequence ID" value="SCG47717.1"/>
    <property type="molecule type" value="Genomic_DNA"/>
</dbReference>
<accession>A0A1C5HP80</accession>
<dbReference type="Proteomes" id="UP000199408">
    <property type="component" value="Unassembled WGS sequence"/>
</dbReference>